<dbReference type="AlphaFoldDB" id="A0A2V1DT45"/>
<keyword evidence="2" id="KW-1185">Reference proteome</keyword>
<protein>
    <submittedName>
        <fullName evidence="1">Uncharacterized protein</fullName>
    </submittedName>
</protein>
<accession>A0A2V1DT45</accession>
<evidence type="ECO:0000313" key="1">
    <source>
        <dbReference type="EMBL" id="PVI01052.1"/>
    </source>
</evidence>
<evidence type="ECO:0000313" key="2">
    <source>
        <dbReference type="Proteomes" id="UP000244855"/>
    </source>
</evidence>
<dbReference type="Proteomes" id="UP000244855">
    <property type="component" value="Unassembled WGS sequence"/>
</dbReference>
<name>A0A2V1DT45_9PLEO</name>
<organism evidence="1 2">
    <name type="scientific">Periconia macrospinosa</name>
    <dbReference type="NCBI Taxonomy" id="97972"/>
    <lineage>
        <taxon>Eukaryota</taxon>
        <taxon>Fungi</taxon>
        <taxon>Dikarya</taxon>
        <taxon>Ascomycota</taxon>
        <taxon>Pezizomycotina</taxon>
        <taxon>Dothideomycetes</taxon>
        <taxon>Pleosporomycetidae</taxon>
        <taxon>Pleosporales</taxon>
        <taxon>Massarineae</taxon>
        <taxon>Periconiaceae</taxon>
        <taxon>Periconia</taxon>
    </lineage>
</organism>
<reference evidence="1 2" key="1">
    <citation type="journal article" date="2018" name="Sci. Rep.">
        <title>Comparative genomics provides insights into the lifestyle and reveals functional heterogeneity of dark septate endophytic fungi.</title>
        <authorList>
            <person name="Knapp D.G."/>
            <person name="Nemeth J.B."/>
            <person name="Barry K."/>
            <person name="Hainaut M."/>
            <person name="Henrissat B."/>
            <person name="Johnson J."/>
            <person name="Kuo A."/>
            <person name="Lim J.H.P."/>
            <person name="Lipzen A."/>
            <person name="Nolan M."/>
            <person name="Ohm R.A."/>
            <person name="Tamas L."/>
            <person name="Grigoriev I.V."/>
            <person name="Spatafora J.W."/>
            <person name="Nagy L.G."/>
            <person name="Kovacs G.M."/>
        </authorList>
    </citation>
    <scope>NUCLEOTIDE SEQUENCE [LARGE SCALE GENOMIC DNA]</scope>
    <source>
        <strain evidence="1 2">DSE2036</strain>
    </source>
</reference>
<gene>
    <name evidence="1" type="ORF">DM02DRAFT_613918</name>
</gene>
<proteinExistence type="predicted"/>
<sequence>MSKSAVESFNQSRMAWEKRSFAHSTAVKWSNCEIKALALTIPTLHDEASASAYVGGIVPGCLDDCLTVAPTLTGSRPGQNMISIPRPSLDLGLRMLLSCRANCIVAGPAFAQSFAGVILSHMGFVGGEEAANPRRLACGDGQIKTATGVSTCVHQRALKTTSCHIGFGAPTWLDSGAGE</sequence>
<dbReference type="EMBL" id="KZ805363">
    <property type="protein sequence ID" value="PVI01052.1"/>
    <property type="molecule type" value="Genomic_DNA"/>
</dbReference>